<organism evidence="1 2">
    <name type="scientific">Clathrospora elynae</name>
    <dbReference type="NCBI Taxonomy" id="706981"/>
    <lineage>
        <taxon>Eukaryota</taxon>
        <taxon>Fungi</taxon>
        <taxon>Dikarya</taxon>
        <taxon>Ascomycota</taxon>
        <taxon>Pezizomycotina</taxon>
        <taxon>Dothideomycetes</taxon>
        <taxon>Pleosporomycetidae</taxon>
        <taxon>Pleosporales</taxon>
        <taxon>Diademaceae</taxon>
        <taxon>Clathrospora</taxon>
    </lineage>
</organism>
<protein>
    <submittedName>
        <fullName evidence="1">Uncharacterized protein</fullName>
    </submittedName>
</protein>
<accession>A0A6A5SLX2</accession>
<dbReference type="EMBL" id="ML976060">
    <property type="protein sequence ID" value="KAF1940634.1"/>
    <property type="molecule type" value="Genomic_DNA"/>
</dbReference>
<evidence type="ECO:0000313" key="1">
    <source>
        <dbReference type="EMBL" id="KAF1940634.1"/>
    </source>
</evidence>
<sequence length="115" mass="12448">GTASQPDIVPDNSQPAVDALQSDRIMAVAALQATAKMPFELQLHSLMPEEAIVAPTEDSEAATVASFKLYEHAPVPVAPSVVEECRLYKDNFNGIDWSCLPHFIAPVTTQKNKKS</sequence>
<name>A0A6A5SLX2_9PLEO</name>
<feature type="non-terminal residue" evidence="1">
    <location>
        <position position="1"/>
    </location>
</feature>
<reference evidence="1" key="1">
    <citation type="journal article" date="2020" name="Stud. Mycol.">
        <title>101 Dothideomycetes genomes: a test case for predicting lifestyles and emergence of pathogens.</title>
        <authorList>
            <person name="Haridas S."/>
            <person name="Albert R."/>
            <person name="Binder M."/>
            <person name="Bloem J."/>
            <person name="Labutti K."/>
            <person name="Salamov A."/>
            <person name="Andreopoulos B."/>
            <person name="Baker S."/>
            <person name="Barry K."/>
            <person name="Bills G."/>
            <person name="Bluhm B."/>
            <person name="Cannon C."/>
            <person name="Castanera R."/>
            <person name="Culley D."/>
            <person name="Daum C."/>
            <person name="Ezra D."/>
            <person name="Gonzalez J."/>
            <person name="Henrissat B."/>
            <person name="Kuo A."/>
            <person name="Liang C."/>
            <person name="Lipzen A."/>
            <person name="Lutzoni F."/>
            <person name="Magnuson J."/>
            <person name="Mondo S."/>
            <person name="Nolan M."/>
            <person name="Ohm R."/>
            <person name="Pangilinan J."/>
            <person name="Park H.-J."/>
            <person name="Ramirez L."/>
            <person name="Alfaro M."/>
            <person name="Sun H."/>
            <person name="Tritt A."/>
            <person name="Yoshinaga Y."/>
            <person name="Zwiers L.-H."/>
            <person name="Turgeon B."/>
            <person name="Goodwin S."/>
            <person name="Spatafora J."/>
            <person name="Crous P."/>
            <person name="Grigoriev I."/>
        </authorList>
    </citation>
    <scope>NUCLEOTIDE SEQUENCE</scope>
    <source>
        <strain evidence="1">CBS 161.51</strain>
    </source>
</reference>
<proteinExistence type="predicted"/>
<dbReference type="Proteomes" id="UP000800038">
    <property type="component" value="Unassembled WGS sequence"/>
</dbReference>
<evidence type="ECO:0000313" key="2">
    <source>
        <dbReference type="Proteomes" id="UP000800038"/>
    </source>
</evidence>
<dbReference type="AlphaFoldDB" id="A0A6A5SLX2"/>
<keyword evidence="2" id="KW-1185">Reference proteome</keyword>
<feature type="non-terminal residue" evidence="1">
    <location>
        <position position="115"/>
    </location>
</feature>
<gene>
    <name evidence="1" type="ORF">EJ02DRAFT_318781</name>
</gene>